<dbReference type="InterPro" id="IPR020018">
    <property type="entry name" value="Motility-assoc_lipoprot_GldH"/>
</dbReference>
<dbReference type="EMBL" id="JACVDC010000002">
    <property type="protein sequence ID" value="MBC9794568.1"/>
    <property type="molecule type" value="Genomic_DNA"/>
</dbReference>
<organism evidence="1 2">
    <name type="scientific">Sinomicrobium weinanense</name>
    <dbReference type="NCBI Taxonomy" id="2842200"/>
    <lineage>
        <taxon>Bacteria</taxon>
        <taxon>Pseudomonadati</taxon>
        <taxon>Bacteroidota</taxon>
        <taxon>Flavobacteriia</taxon>
        <taxon>Flavobacteriales</taxon>
        <taxon>Flavobacteriaceae</taxon>
        <taxon>Sinomicrobium</taxon>
    </lineage>
</organism>
<dbReference type="Pfam" id="PF14109">
    <property type="entry name" value="GldH_lipo"/>
    <property type="match status" value="1"/>
</dbReference>
<dbReference type="AlphaFoldDB" id="A0A926JNT7"/>
<keyword evidence="1" id="KW-0449">Lipoprotein</keyword>
<evidence type="ECO:0000313" key="2">
    <source>
        <dbReference type="Proteomes" id="UP000653730"/>
    </source>
</evidence>
<name>A0A926JNT7_9FLAO</name>
<dbReference type="NCBIfam" id="TIGR03511">
    <property type="entry name" value="GldH_lipo"/>
    <property type="match status" value="1"/>
</dbReference>
<sequence>MDKIIRSFFWTGCMFLLSCNSNNVYSDYQALHNAWDKDESVDFTFRPPDTVQPYNMFIHLRNDENYKFSNLFLIVNLNFPDGKVIADTLEYKMARPDGEWLGQGFTELKESKLWYKENVVFPASGNYTVAIKHAMRKVGEVEGVGELEGITDVGIEIDKPDKK</sequence>
<keyword evidence="2" id="KW-1185">Reference proteome</keyword>
<accession>A0A926JNT7</accession>
<reference evidence="1 2" key="1">
    <citation type="submission" date="2020-09" db="EMBL/GenBank/DDBJ databases">
        <title>Sinomicrobium weinanense sp. nov., a halophilic bacteria isolated from saline-alkali soil.</title>
        <authorList>
            <person name="Wu P."/>
            <person name="Ren H."/>
            <person name="Mei Y."/>
            <person name="Liang Y."/>
            <person name="Chen Z."/>
        </authorList>
    </citation>
    <scope>NUCLEOTIDE SEQUENCE [LARGE SCALE GENOMIC DNA]</scope>
    <source>
        <strain evidence="1 2">FJxs</strain>
    </source>
</reference>
<dbReference type="RefSeq" id="WP_187963728.1">
    <property type="nucleotide sequence ID" value="NZ_JACVDC010000002.1"/>
</dbReference>
<dbReference type="PROSITE" id="PS51257">
    <property type="entry name" value="PROKAR_LIPOPROTEIN"/>
    <property type="match status" value="1"/>
</dbReference>
<proteinExistence type="predicted"/>
<comment type="caution">
    <text evidence="1">The sequence shown here is derived from an EMBL/GenBank/DDBJ whole genome shotgun (WGS) entry which is preliminary data.</text>
</comment>
<gene>
    <name evidence="1" type="ORF">IBL28_01205</name>
</gene>
<protein>
    <submittedName>
        <fullName evidence="1">Gliding motility lipoprotein GldH</fullName>
    </submittedName>
</protein>
<dbReference type="Proteomes" id="UP000653730">
    <property type="component" value="Unassembled WGS sequence"/>
</dbReference>
<evidence type="ECO:0000313" key="1">
    <source>
        <dbReference type="EMBL" id="MBC9794568.1"/>
    </source>
</evidence>